<protein>
    <recommendedName>
        <fullName evidence="8">FAD-dependent oxidoreductase</fullName>
    </recommendedName>
</protein>
<sequence>MAGTGCAGGNNPSDMALVAYCPAAACPAQAPSSTCQQINHDETLTMKQGPCFGSATVLVGSTPAELVRGDTFVYTNTDSKQTSMCKTGAASDPPGRTLCWVQGSFKGVMGWLPVGRGTFKDAFCSAEPQAAQSFVTESCVPYDVVVHGSGLGGIAAALTARATLESQIIPKGSRLPRVLLIATDSKLGGLATVGGQNFYDIAHFPPTQQLVPSQMPQQGSHRLFIEAVKRQCYATSDMAAQLYQLLSGVSSKGLTVMGGVDAASLAHDVIPGSMSVTGGKIASITVQKLKRQGLVYVFDSSAPKTEVRASVFIDASEDGKLTRMLSGVVKSATYVIGRKSRSYPGGKIQPRCVQQQTYIDGGKGLCTNAGSYATTTPGQSALEIWDAERAYAEAYAVIEEAAKHPERSRFLADLKTHLCAVDTTAVTSSFGIATDPVTRAPLVGERLYVRETIHMRPLDQHVLTGQRVFDGGNLDDSIALSYYFMDSNGYRMLRYGYKGDTGKWTGLWMVAGDPNGYAQSDKSNPTQLTAIPYRAMLPEVVSNLLVAGYALNADAWAWAQVRMLPTLTVIGDAAGAAAALASVIDPPLDVASVSVKSIQEAVAQLEPYPGKVRF</sequence>
<keyword evidence="3" id="KW-0560">Oxidoreductase</keyword>
<gene>
    <name evidence="6" type="ORF">OEZ85_001307</name>
</gene>
<keyword evidence="5" id="KW-0411">Iron-sulfur</keyword>
<dbReference type="PANTHER" id="PTHR43498:SF1">
    <property type="entry name" value="COB--COM HETERODISULFIDE REDUCTASE IRON-SULFUR SUBUNIT A"/>
    <property type="match status" value="1"/>
</dbReference>
<dbReference type="Proteomes" id="UP001244341">
    <property type="component" value="Chromosome 15b"/>
</dbReference>
<evidence type="ECO:0000256" key="1">
    <source>
        <dbReference type="ARBA" id="ARBA00022485"/>
    </source>
</evidence>
<accession>A0ABY8URJ8</accession>
<keyword evidence="2" id="KW-0479">Metal-binding</keyword>
<evidence type="ECO:0000256" key="3">
    <source>
        <dbReference type="ARBA" id="ARBA00023002"/>
    </source>
</evidence>
<evidence type="ECO:0000256" key="5">
    <source>
        <dbReference type="ARBA" id="ARBA00023014"/>
    </source>
</evidence>
<dbReference type="InterPro" id="IPR036188">
    <property type="entry name" value="FAD/NAD-bd_sf"/>
</dbReference>
<dbReference type="SUPFAM" id="SSF51905">
    <property type="entry name" value="FAD/NAD(P)-binding domain"/>
    <property type="match status" value="1"/>
</dbReference>
<dbReference type="InterPro" id="IPR039650">
    <property type="entry name" value="HdrA-like"/>
</dbReference>
<evidence type="ECO:0000313" key="6">
    <source>
        <dbReference type="EMBL" id="WIA22937.1"/>
    </source>
</evidence>
<evidence type="ECO:0000256" key="4">
    <source>
        <dbReference type="ARBA" id="ARBA00023004"/>
    </source>
</evidence>
<dbReference type="EMBL" id="CP126222">
    <property type="protein sequence ID" value="WIA22937.1"/>
    <property type="molecule type" value="Genomic_DNA"/>
</dbReference>
<evidence type="ECO:0000256" key="2">
    <source>
        <dbReference type="ARBA" id="ARBA00022723"/>
    </source>
</evidence>
<evidence type="ECO:0008006" key="8">
    <source>
        <dbReference type="Google" id="ProtNLM"/>
    </source>
</evidence>
<keyword evidence="7" id="KW-1185">Reference proteome</keyword>
<dbReference type="PANTHER" id="PTHR43498">
    <property type="entry name" value="FERREDOXIN:COB-COM HETERODISULFIDE REDUCTASE SUBUNIT A"/>
    <property type="match status" value="1"/>
</dbReference>
<organism evidence="6 7">
    <name type="scientific">Tetradesmus obliquus</name>
    <name type="common">Green alga</name>
    <name type="synonym">Acutodesmus obliquus</name>
    <dbReference type="NCBI Taxonomy" id="3088"/>
    <lineage>
        <taxon>Eukaryota</taxon>
        <taxon>Viridiplantae</taxon>
        <taxon>Chlorophyta</taxon>
        <taxon>core chlorophytes</taxon>
        <taxon>Chlorophyceae</taxon>
        <taxon>CS clade</taxon>
        <taxon>Sphaeropleales</taxon>
        <taxon>Scenedesmaceae</taxon>
        <taxon>Tetradesmus</taxon>
    </lineage>
</organism>
<dbReference type="Pfam" id="PF12831">
    <property type="entry name" value="FAD_oxidored"/>
    <property type="match status" value="1"/>
</dbReference>
<name>A0ABY8URJ8_TETOB</name>
<keyword evidence="1" id="KW-0004">4Fe-4S</keyword>
<proteinExistence type="predicted"/>
<reference evidence="6 7" key="1">
    <citation type="submission" date="2023-05" db="EMBL/GenBank/DDBJ databases">
        <title>A 100% complete, gapless, phased diploid assembly of the Scenedesmus obliquus UTEX 3031 genome.</title>
        <authorList>
            <person name="Biondi T.C."/>
            <person name="Hanschen E.R."/>
            <person name="Kwon T."/>
            <person name="Eng W."/>
            <person name="Kruse C.P.S."/>
            <person name="Koehler S.I."/>
            <person name="Kunde Y."/>
            <person name="Gleasner C.D."/>
            <person name="You Mak K.T."/>
            <person name="Polle J."/>
            <person name="Hovde B.T."/>
            <person name="Starkenburg S.R."/>
        </authorList>
    </citation>
    <scope>NUCLEOTIDE SEQUENCE [LARGE SCALE GENOMIC DNA]</scope>
    <source>
        <strain evidence="6 7">DOE0152z</strain>
    </source>
</reference>
<keyword evidence="4" id="KW-0408">Iron</keyword>
<evidence type="ECO:0000313" key="7">
    <source>
        <dbReference type="Proteomes" id="UP001244341"/>
    </source>
</evidence>